<dbReference type="AlphaFoldDB" id="A0A8J7HK01"/>
<gene>
    <name evidence="3" type="ORF">I8748_01780</name>
</gene>
<reference evidence="3 4" key="1">
    <citation type="journal article" date="2021" name="Int. J. Syst. Evol. Microbiol.">
        <title>Amazonocrinis nigriterrae gen. nov., sp. nov., Atlanticothrix silvestris gen. nov., sp. nov. and Dendronalium phyllosphericum gen. nov., sp. nov., nostocacean cyanobacteria from Brazilian environments.</title>
        <authorList>
            <person name="Alvarenga D.O."/>
            <person name="Andreote A.P.D."/>
            <person name="Branco L.H.Z."/>
            <person name="Delbaje E."/>
            <person name="Cruz R.B."/>
            <person name="Varani A.M."/>
            <person name="Fiore M.F."/>
        </authorList>
    </citation>
    <scope>NUCLEOTIDE SEQUENCE [LARGE SCALE GENOMIC DNA]</scope>
    <source>
        <strain evidence="3 4">CENA67</strain>
    </source>
</reference>
<dbReference type="InterPro" id="IPR025295">
    <property type="entry name" value="eCIS_core_dom"/>
</dbReference>
<dbReference type="RefSeq" id="WP_198122970.1">
    <property type="nucleotide sequence ID" value="NZ_JAECZC010000002.1"/>
</dbReference>
<feature type="compositionally biased region" description="Polar residues" evidence="1">
    <location>
        <begin position="453"/>
        <end position="467"/>
    </location>
</feature>
<feature type="region of interest" description="Disordered" evidence="1">
    <location>
        <begin position="1"/>
        <end position="52"/>
    </location>
</feature>
<dbReference type="EMBL" id="JAECZC010000002">
    <property type="protein sequence ID" value="MBH8560921.1"/>
    <property type="molecule type" value="Genomic_DNA"/>
</dbReference>
<name>A0A8J7HK01_9NOST</name>
<evidence type="ECO:0000259" key="2">
    <source>
        <dbReference type="Pfam" id="PF13699"/>
    </source>
</evidence>
<feature type="compositionally biased region" description="Polar residues" evidence="1">
    <location>
        <begin position="37"/>
        <end position="49"/>
    </location>
</feature>
<feature type="region of interest" description="Disordered" evidence="1">
    <location>
        <begin position="451"/>
        <end position="474"/>
    </location>
</feature>
<sequence length="970" mass="109363">MYSRQHRTAQTSAKSSDTPVSNQFAPRGFVVQPQAEEVTQQQTPDLQTESAKERQFSSDFLDISVSPRNITPPLQPRIQMKLTIGQPGDKYEQEADRVAKDVVQQINAPESQNIQRQQRPENKELQIKPLFGKIQRVEMPEEGELRMKPIVQRLSIHDGMAATPDLEASIQRVRGNGQPLAQSARKPMEQAFGANFSGVKIHTDSQSDRLNQSIQAKAFTTGQDMFFSQGAYNPGSRGGQELIAHELTHVVQQNGSTVQRAIQTQDKSAITPTTTNIQRKIAFAGLNTNDKLLYTKFKEALDKHKQLLSEQDSQTINEAITEKNLFLEKIRYMELSPEDYGEINLDNPQHLLFFIKDYIKFDLNGKTKIEEEPHKQKEVWKEQKEKLPEPSRYFKTALLGTGPSIANYLNVHGRSLDPEETVIIGKIQPWDSSSPESRGIDFINHPMHMTSPVRHQTNLPKESSGSDETFKGNPAKLTADINTVMGRFNKPVNTTIKKVSRDENKWYKIETDQDDYYALKVISGLGIGPHKFDNLNALSKEITTEEHKETEKKRVMDLDTFQRQLKDPQSVIMKEYKEYQDKGHTLIIGVAGPNAGVDATCEATELGMVVEWVVTGGPAIAEGMGNKINRKGLVNLFFDYLKGWTISAAGFVKMQISGKWKAAEQRKQAGDNFLKNNPGWDVSEEQEVLVDYLVIAQGPDVAKVWGIFDESATKDLTLKDDKQGRFGAPDSEDFWQGSIETSLRSSKYNIYWEGIYERVKTILGTDKVFTWQKTRDILLQEAMKILEVEEFANITLQENVAIGLGTEDDSLEIIGGSAIRILNYLDSQKDRNKVPEKLRNAKVEEKMKKVTETLSSPTILNNDQLTPIRSQVEAEGDYMPGYIGTEESNFVTDDQTMIAAQIASYYGNIPAALANWVTQKIIQDRHQKGVKPGTIQGSRAFVDSWKNKLEDLHKLFSRENIEAVSSKNSI</sequence>
<accession>A0A8J7HK01</accession>
<keyword evidence="4" id="KW-1185">Reference proteome</keyword>
<dbReference type="Pfam" id="PF13699">
    <property type="entry name" value="eCIS_core"/>
    <property type="match status" value="1"/>
</dbReference>
<evidence type="ECO:0000256" key="1">
    <source>
        <dbReference type="SAM" id="MobiDB-lite"/>
    </source>
</evidence>
<organism evidence="3 4">
    <name type="scientific">Amazonocrinis nigriterrae CENA67</name>
    <dbReference type="NCBI Taxonomy" id="2794033"/>
    <lineage>
        <taxon>Bacteria</taxon>
        <taxon>Bacillati</taxon>
        <taxon>Cyanobacteriota</taxon>
        <taxon>Cyanophyceae</taxon>
        <taxon>Nostocales</taxon>
        <taxon>Nostocaceae</taxon>
        <taxon>Amazonocrinis</taxon>
        <taxon>Amazonocrinis nigriterrae</taxon>
    </lineage>
</organism>
<evidence type="ECO:0000313" key="3">
    <source>
        <dbReference type="EMBL" id="MBH8560921.1"/>
    </source>
</evidence>
<protein>
    <submittedName>
        <fullName evidence="3">DUF4157 domain-containing protein</fullName>
    </submittedName>
</protein>
<feature type="compositionally biased region" description="Polar residues" evidence="1">
    <location>
        <begin position="8"/>
        <end position="24"/>
    </location>
</feature>
<comment type="caution">
    <text evidence="3">The sequence shown here is derived from an EMBL/GenBank/DDBJ whole genome shotgun (WGS) entry which is preliminary data.</text>
</comment>
<dbReference type="Proteomes" id="UP000632766">
    <property type="component" value="Unassembled WGS sequence"/>
</dbReference>
<feature type="domain" description="eCIS core" evidence="2">
    <location>
        <begin position="179"/>
        <end position="255"/>
    </location>
</feature>
<proteinExistence type="predicted"/>
<evidence type="ECO:0000313" key="4">
    <source>
        <dbReference type="Proteomes" id="UP000632766"/>
    </source>
</evidence>